<evidence type="ECO:0000313" key="11">
    <source>
        <dbReference type="Proteomes" id="UP000019184"/>
    </source>
</evidence>
<sequence length="231" mass="24955">MNILAPVITVDGPSGVGKGTLCQWLAIRLGWHLLDSGALYRLTALAALRRSLPLEDADQVAMVAANLEAEFTANADGCLRITLDGTEVGTDLRTEHCGNAASRVAALPAVRTALLQRQRNFRRAPGLIADGRDMGTVVFPEAELKLFLTASAEERAQRRHKQLSQQGLDANLKNLAGEIAERDTRDSQRAIAPLRPAADAEILDTTHLKIAEVCDWALALTVHRLGLPEPC</sequence>
<name>A0A7U7J431_9GAMM</name>
<dbReference type="GO" id="GO:0006220">
    <property type="term" value="P:pyrimidine nucleotide metabolic process"/>
    <property type="evidence" value="ECO:0007669"/>
    <property type="project" value="UniProtKB-UniRule"/>
</dbReference>
<proteinExistence type="inferred from homology"/>
<dbReference type="RefSeq" id="WP_034432689.1">
    <property type="nucleotide sequence ID" value="NZ_CBTK010000132.1"/>
</dbReference>
<evidence type="ECO:0000256" key="8">
    <source>
        <dbReference type="HAMAP-Rule" id="MF_00238"/>
    </source>
</evidence>
<dbReference type="Proteomes" id="UP000019184">
    <property type="component" value="Unassembled WGS sequence"/>
</dbReference>
<dbReference type="GO" id="GO:0036431">
    <property type="term" value="F:dCMP kinase activity"/>
    <property type="evidence" value="ECO:0007669"/>
    <property type="project" value="InterPro"/>
</dbReference>
<feature type="domain" description="Cytidylate kinase" evidence="9">
    <location>
        <begin position="8"/>
        <end position="219"/>
    </location>
</feature>
<keyword evidence="5 8" id="KW-0067">ATP-binding</keyword>
<evidence type="ECO:0000256" key="6">
    <source>
        <dbReference type="ARBA" id="ARBA00047615"/>
    </source>
</evidence>
<evidence type="ECO:0000256" key="4">
    <source>
        <dbReference type="ARBA" id="ARBA00022777"/>
    </source>
</evidence>
<evidence type="ECO:0000256" key="7">
    <source>
        <dbReference type="ARBA" id="ARBA00048478"/>
    </source>
</evidence>
<dbReference type="GO" id="GO:0005524">
    <property type="term" value="F:ATP binding"/>
    <property type="evidence" value="ECO:0007669"/>
    <property type="project" value="UniProtKB-UniRule"/>
</dbReference>
<evidence type="ECO:0000256" key="2">
    <source>
        <dbReference type="ARBA" id="ARBA00022679"/>
    </source>
</evidence>
<comment type="catalytic activity">
    <reaction evidence="7 8">
        <text>CMP + ATP = CDP + ADP</text>
        <dbReference type="Rhea" id="RHEA:11600"/>
        <dbReference type="ChEBI" id="CHEBI:30616"/>
        <dbReference type="ChEBI" id="CHEBI:58069"/>
        <dbReference type="ChEBI" id="CHEBI:60377"/>
        <dbReference type="ChEBI" id="CHEBI:456216"/>
        <dbReference type="EC" id="2.7.4.25"/>
    </reaction>
</comment>
<evidence type="ECO:0000256" key="3">
    <source>
        <dbReference type="ARBA" id="ARBA00022741"/>
    </source>
</evidence>
<dbReference type="EMBL" id="CBTK010000132">
    <property type="protein sequence ID" value="CDH45213.1"/>
    <property type="molecule type" value="Genomic_DNA"/>
</dbReference>
<evidence type="ECO:0000259" key="9">
    <source>
        <dbReference type="Pfam" id="PF02224"/>
    </source>
</evidence>
<dbReference type="InterPro" id="IPR003136">
    <property type="entry name" value="Cytidylate_kin"/>
</dbReference>
<dbReference type="SUPFAM" id="SSF52540">
    <property type="entry name" value="P-loop containing nucleoside triphosphate hydrolases"/>
    <property type="match status" value="1"/>
</dbReference>
<protein>
    <recommendedName>
        <fullName evidence="8">Cytidylate kinase</fullName>
        <shortName evidence="8">CK</shortName>
        <ecNumber evidence="8">2.7.4.25</ecNumber>
    </recommendedName>
    <alternativeName>
        <fullName evidence="8">Cytidine monophosphate kinase</fullName>
        <shortName evidence="8">CMP kinase</shortName>
    </alternativeName>
</protein>
<reference evidence="10 11" key="1">
    <citation type="journal article" date="2014" name="ISME J.">
        <title>Candidatus Competibacter-lineage genomes retrieved from metagenomes reveal functional metabolic diversity.</title>
        <authorList>
            <person name="McIlroy S.J."/>
            <person name="Albertsen M."/>
            <person name="Andresen E.K."/>
            <person name="Saunders A.M."/>
            <person name="Kristiansen R."/>
            <person name="Stokholm-Bjerregaard M."/>
            <person name="Nielsen K.L."/>
            <person name="Nielsen P.H."/>
        </authorList>
    </citation>
    <scope>NUCLEOTIDE SEQUENCE [LARGE SCALE GENOMIC DNA]</scope>
    <source>
        <strain evidence="10 11">Run_B_J11</strain>
    </source>
</reference>
<comment type="catalytic activity">
    <reaction evidence="6 8">
        <text>dCMP + ATP = dCDP + ADP</text>
        <dbReference type="Rhea" id="RHEA:25094"/>
        <dbReference type="ChEBI" id="CHEBI:30616"/>
        <dbReference type="ChEBI" id="CHEBI:57566"/>
        <dbReference type="ChEBI" id="CHEBI:58593"/>
        <dbReference type="ChEBI" id="CHEBI:456216"/>
        <dbReference type="EC" id="2.7.4.25"/>
    </reaction>
</comment>
<dbReference type="InterPro" id="IPR011994">
    <property type="entry name" value="Cytidylate_kinase_dom"/>
</dbReference>
<feature type="binding site" evidence="8">
    <location>
        <begin position="12"/>
        <end position="20"/>
    </location>
    <ligand>
        <name>ATP</name>
        <dbReference type="ChEBI" id="CHEBI:30616"/>
    </ligand>
</feature>
<gene>
    <name evidence="8 10" type="primary">cmk</name>
    <name evidence="10" type="ORF">BN874_2170004</name>
</gene>
<comment type="subcellular location">
    <subcellularLocation>
        <location evidence="8">Cytoplasm</location>
    </subcellularLocation>
</comment>
<evidence type="ECO:0000313" key="10">
    <source>
        <dbReference type="EMBL" id="CDH45213.1"/>
    </source>
</evidence>
<keyword evidence="11" id="KW-1185">Reference proteome</keyword>
<dbReference type="NCBIfam" id="TIGR00017">
    <property type="entry name" value="cmk"/>
    <property type="match status" value="1"/>
</dbReference>
<keyword evidence="4 8" id="KW-0418">Kinase</keyword>
<dbReference type="AlphaFoldDB" id="A0A7U7J431"/>
<comment type="caution">
    <text evidence="10">The sequence shown here is derived from an EMBL/GenBank/DDBJ whole genome shotgun (WGS) entry which is preliminary data.</text>
</comment>
<dbReference type="Pfam" id="PF02224">
    <property type="entry name" value="Cytidylate_kin"/>
    <property type="match status" value="1"/>
</dbReference>
<dbReference type="HAMAP" id="MF_00238">
    <property type="entry name" value="Cytidyl_kinase_type1"/>
    <property type="match status" value="1"/>
</dbReference>
<evidence type="ECO:0000256" key="5">
    <source>
        <dbReference type="ARBA" id="ARBA00022840"/>
    </source>
</evidence>
<accession>A0A7U7J431</accession>
<keyword evidence="2 8" id="KW-0808">Transferase</keyword>
<evidence type="ECO:0000256" key="1">
    <source>
        <dbReference type="ARBA" id="ARBA00009427"/>
    </source>
</evidence>
<dbReference type="GO" id="GO:0005737">
    <property type="term" value="C:cytoplasm"/>
    <property type="evidence" value="ECO:0007669"/>
    <property type="project" value="UniProtKB-SubCell"/>
</dbReference>
<dbReference type="EC" id="2.7.4.25" evidence="8"/>
<dbReference type="CDD" id="cd02020">
    <property type="entry name" value="CMPK"/>
    <property type="match status" value="1"/>
</dbReference>
<comment type="similarity">
    <text evidence="1 8">Belongs to the cytidylate kinase family. Type 1 subfamily.</text>
</comment>
<keyword evidence="8" id="KW-0963">Cytoplasm</keyword>
<keyword evidence="3 8" id="KW-0547">Nucleotide-binding</keyword>
<dbReference type="InterPro" id="IPR027417">
    <property type="entry name" value="P-loop_NTPase"/>
</dbReference>
<organism evidence="10 11">
    <name type="scientific">Candidatus Contendobacter odensis Run_B_J11</name>
    <dbReference type="NCBI Taxonomy" id="1400861"/>
    <lineage>
        <taxon>Bacteria</taxon>
        <taxon>Pseudomonadati</taxon>
        <taxon>Pseudomonadota</taxon>
        <taxon>Gammaproteobacteria</taxon>
        <taxon>Candidatus Competibacteraceae</taxon>
        <taxon>Candidatus Contendibacter</taxon>
    </lineage>
</organism>
<dbReference type="Gene3D" id="3.40.50.300">
    <property type="entry name" value="P-loop containing nucleotide triphosphate hydrolases"/>
    <property type="match status" value="1"/>
</dbReference>